<reference evidence="3 4" key="1">
    <citation type="submission" date="2022-10" db="EMBL/GenBank/DDBJ databases">
        <title>The complete genomes of actinobacterial strains from the NBC collection.</title>
        <authorList>
            <person name="Joergensen T.S."/>
            <person name="Alvarez Arevalo M."/>
            <person name="Sterndorff E.B."/>
            <person name="Faurdal D."/>
            <person name="Vuksanovic O."/>
            <person name="Mourched A.-S."/>
            <person name="Charusanti P."/>
            <person name="Shaw S."/>
            <person name="Blin K."/>
            <person name="Weber T."/>
        </authorList>
    </citation>
    <scope>NUCLEOTIDE SEQUENCE [LARGE SCALE GENOMIC DNA]</scope>
    <source>
        <strain evidence="3 4">NBC_01247</strain>
    </source>
</reference>
<feature type="compositionally biased region" description="Gly residues" evidence="1">
    <location>
        <begin position="158"/>
        <end position="170"/>
    </location>
</feature>
<proteinExistence type="predicted"/>
<feature type="compositionally biased region" description="Low complexity" evidence="1">
    <location>
        <begin position="81"/>
        <end position="91"/>
    </location>
</feature>
<name>A0ABZ1WI91_9ACTN</name>
<feature type="region of interest" description="Disordered" evidence="1">
    <location>
        <begin position="1"/>
        <end position="41"/>
    </location>
</feature>
<dbReference type="Proteomes" id="UP001432014">
    <property type="component" value="Chromosome"/>
</dbReference>
<feature type="compositionally biased region" description="Pro residues" evidence="1">
    <location>
        <begin position="92"/>
        <end position="118"/>
    </location>
</feature>
<sequence length="232" mass="22754">MDHLRYDGQPGGQYAPQHGREQDQLPEHEREGARGWPAAAEPARVRRRWLVALPTSGVLVVMAAVLMMCGPGAQGGDDGPARLSGPSAGPAGPSPEPLPPPPWGAPPTPAPAPAPAPVAEPAAAPAPQDTATADGAAGGPRPEPPAEDSPAGSADGTEGAGRAGGAGGKGPAPQRPARPKASRAPSAQQGPAPAPGSAAPPAAKSLCAKAEELGQWPAGSAQAAMCRGMYGG</sequence>
<keyword evidence="2" id="KW-1133">Transmembrane helix</keyword>
<accession>A0ABZ1WI91</accession>
<dbReference type="EMBL" id="CP108482">
    <property type="protein sequence ID" value="WUS60607.1"/>
    <property type="molecule type" value="Genomic_DNA"/>
</dbReference>
<feature type="compositionally biased region" description="Low complexity" evidence="1">
    <location>
        <begin position="182"/>
        <end position="203"/>
    </location>
</feature>
<keyword evidence="2" id="KW-0812">Transmembrane</keyword>
<evidence type="ECO:0000256" key="2">
    <source>
        <dbReference type="SAM" id="Phobius"/>
    </source>
</evidence>
<keyword evidence="4" id="KW-1185">Reference proteome</keyword>
<organism evidence="3 4">
    <name type="scientific">Kitasatospora herbaricolor</name>
    <dbReference type="NCBI Taxonomy" id="68217"/>
    <lineage>
        <taxon>Bacteria</taxon>
        <taxon>Bacillati</taxon>
        <taxon>Actinomycetota</taxon>
        <taxon>Actinomycetes</taxon>
        <taxon>Kitasatosporales</taxon>
        <taxon>Streptomycetaceae</taxon>
        <taxon>Kitasatospora</taxon>
    </lineage>
</organism>
<feature type="compositionally biased region" description="Basic and acidic residues" evidence="1">
    <location>
        <begin position="18"/>
        <end position="33"/>
    </location>
</feature>
<evidence type="ECO:0000256" key="1">
    <source>
        <dbReference type="SAM" id="MobiDB-lite"/>
    </source>
</evidence>
<keyword evidence="2" id="KW-0472">Membrane</keyword>
<feature type="compositionally biased region" description="Low complexity" evidence="1">
    <location>
        <begin position="119"/>
        <end position="135"/>
    </location>
</feature>
<evidence type="ECO:0000313" key="3">
    <source>
        <dbReference type="EMBL" id="WUS60607.1"/>
    </source>
</evidence>
<dbReference type="RefSeq" id="WP_329493288.1">
    <property type="nucleotide sequence ID" value="NZ_CP108460.1"/>
</dbReference>
<evidence type="ECO:0000313" key="4">
    <source>
        <dbReference type="Proteomes" id="UP001432014"/>
    </source>
</evidence>
<feature type="region of interest" description="Disordered" evidence="1">
    <location>
        <begin position="74"/>
        <end position="203"/>
    </location>
</feature>
<protein>
    <submittedName>
        <fullName evidence="3">Uncharacterized protein</fullName>
    </submittedName>
</protein>
<feature type="transmembrane region" description="Helical" evidence="2">
    <location>
        <begin position="49"/>
        <end position="68"/>
    </location>
</feature>
<gene>
    <name evidence="3" type="ORF">OG469_37040</name>
</gene>